<evidence type="ECO:0000313" key="6">
    <source>
        <dbReference type="Proteomes" id="UP001210211"/>
    </source>
</evidence>
<evidence type="ECO:0000256" key="1">
    <source>
        <dbReference type="ARBA" id="ARBA00022614"/>
    </source>
</evidence>
<dbReference type="Gene3D" id="3.80.10.10">
    <property type="entry name" value="Ribonuclease Inhibitor"/>
    <property type="match status" value="1"/>
</dbReference>
<proteinExistence type="predicted"/>
<evidence type="ECO:0000259" key="4">
    <source>
        <dbReference type="Pfam" id="PF25019"/>
    </source>
</evidence>
<dbReference type="Pfam" id="PF00931">
    <property type="entry name" value="NB-ARC"/>
    <property type="match status" value="1"/>
</dbReference>
<dbReference type="Pfam" id="PF25019">
    <property type="entry name" value="LRR_R13L1-DRL21"/>
    <property type="match status" value="1"/>
</dbReference>
<dbReference type="PRINTS" id="PR00364">
    <property type="entry name" value="DISEASERSIST"/>
</dbReference>
<feature type="domain" description="NB-ARC" evidence="3">
    <location>
        <begin position="1"/>
        <end position="143"/>
    </location>
</feature>
<dbReference type="PANTHER" id="PTHR36766:SF40">
    <property type="entry name" value="DISEASE RESISTANCE PROTEIN RGA3"/>
    <property type="match status" value="1"/>
</dbReference>
<feature type="domain" description="R13L1/DRL21-like LRR repeat region" evidence="4">
    <location>
        <begin position="178"/>
        <end position="299"/>
    </location>
</feature>
<dbReference type="Gene3D" id="3.40.50.300">
    <property type="entry name" value="P-loop containing nucleotide triphosphate hydrolases"/>
    <property type="match status" value="1"/>
</dbReference>
<keyword evidence="6" id="KW-1185">Reference proteome</keyword>
<accession>A0AAD5ZWI5</accession>
<reference evidence="5 6" key="1">
    <citation type="journal article" date="2022" name="Cell">
        <title>Repeat-based holocentromeres influence genome architecture and karyotype evolution.</title>
        <authorList>
            <person name="Hofstatter P.G."/>
            <person name="Thangavel G."/>
            <person name="Lux T."/>
            <person name="Neumann P."/>
            <person name="Vondrak T."/>
            <person name="Novak P."/>
            <person name="Zhang M."/>
            <person name="Costa L."/>
            <person name="Castellani M."/>
            <person name="Scott A."/>
            <person name="Toegelov H."/>
            <person name="Fuchs J."/>
            <person name="Mata-Sucre Y."/>
            <person name="Dias Y."/>
            <person name="Vanzela A.L.L."/>
            <person name="Huettel B."/>
            <person name="Almeida C.C.S."/>
            <person name="Simkova H."/>
            <person name="Souza G."/>
            <person name="Pedrosa-Harand A."/>
            <person name="Macas J."/>
            <person name="Mayer K.F.X."/>
            <person name="Houben A."/>
            <person name="Marques A."/>
        </authorList>
    </citation>
    <scope>NUCLEOTIDE SEQUENCE [LARGE SCALE GENOMIC DNA]</scope>
    <source>
        <strain evidence="5">RhyTen1mFocal</strain>
    </source>
</reference>
<name>A0AAD5ZWI5_9POAL</name>
<evidence type="ECO:0000259" key="3">
    <source>
        <dbReference type="Pfam" id="PF00931"/>
    </source>
</evidence>
<gene>
    <name evidence="5" type="ORF">LUZ61_009056</name>
</gene>
<comment type="caution">
    <text evidence="5">The sequence shown here is derived from an EMBL/GenBank/DDBJ whole genome shotgun (WGS) entry which is preliminary data.</text>
</comment>
<keyword evidence="1" id="KW-0433">Leucine-rich repeat</keyword>
<dbReference type="EMBL" id="JAMRDG010000001">
    <property type="protein sequence ID" value="KAJ3705351.1"/>
    <property type="molecule type" value="Genomic_DNA"/>
</dbReference>
<dbReference type="Proteomes" id="UP001210211">
    <property type="component" value="Unassembled WGS sequence"/>
</dbReference>
<evidence type="ECO:0000313" key="5">
    <source>
        <dbReference type="EMBL" id="KAJ3705351.1"/>
    </source>
</evidence>
<dbReference type="SUPFAM" id="SSF52540">
    <property type="entry name" value="P-loop containing nucleoside triphosphate hydrolases"/>
    <property type="match status" value="1"/>
</dbReference>
<feature type="region of interest" description="Disordered" evidence="2">
    <location>
        <begin position="348"/>
        <end position="381"/>
    </location>
</feature>
<dbReference type="SUPFAM" id="SSF52058">
    <property type="entry name" value="L domain-like"/>
    <property type="match status" value="1"/>
</dbReference>
<dbReference type="GO" id="GO:0043531">
    <property type="term" value="F:ADP binding"/>
    <property type="evidence" value="ECO:0007669"/>
    <property type="project" value="InterPro"/>
</dbReference>
<organism evidence="5 6">
    <name type="scientific">Rhynchospora tenuis</name>
    <dbReference type="NCBI Taxonomy" id="198213"/>
    <lineage>
        <taxon>Eukaryota</taxon>
        <taxon>Viridiplantae</taxon>
        <taxon>Streptophyta</taxon>
        <taxon>Embryophyta</taxon>
        <taxon>Tracheophyta</taxon>
        <taxon>Spermatophyta</taxon>
        <taxon>Magnoliopsida</taxon>
        <taxon>Liliopsida</taxon>
        <taxon>Poales</taxon>
        <taxon>Cyperaceae</taxon>
        <taxon>Cyperoideae</taxon>
        <taxon>Rhynchosporeae</taxon>
        <taxon>Rhynchospora</taxon>
    </lineage>
</organism>
<evidence type="ECO:0000256" key="2">
    <source>
        <dbReference type="SAM" id="MobiDB-lite"/>
    </source>
</evidence>
<dbReference type="InterPro" id="IPR027417">
    <property type="entry name" value="P-loop_NTPase"/>
</dbReference>
<dbReference type="PANTHER" id="PTHR36766">
    <property type="entry name" value="PLANT BROAD-SPECTRUM MILDEW RESISTANCE PROTEIN RPW8"/>
    <property type="match status" value="1"/>
</dbReference>
<evidence type="ECO:0008006" key="7">
    <source>
        <dbReference type="Google" id="ProtNLM"/>
    </source>
</evidence>
<protein>
    <recommendedName>
        <fullName evidence="7">NB-ARC domain-containing protein</fullName>
    </recommendedName>
</protein>
<dbReference type="InterPro" id="IPR032675">
    <property type="entry name" value="LRR_dom_sf"/>
</dbReference>
<dbReference type="InterPro" id="IPR002182">
    <property type="entry name" value="NB-ARC"/>
</dbReference>
<sequence length="381" mass="42668">MGGVGKTTLAQMVYKDKNVQSYFNLKVWVCVSDQFDLERLTKEIIQCATGNECNVTNLDLLQETLKELVKSKRVLLVLDDIWSKDWQRLLGPMIDASDGSAVILTTRDPEHIECTVGDMNILKSMSLEGMEGKKYWEFFKSCAGLEVTLKNYGQLEGIAKEICHRLKGSPLAAKTLGVRGSFAINSLGNVLRKEAAEEAELDKQEFVDTLRLDWDSDPRFPISDNEIQRESLPIESFSGFESLEKLCIDDCTELTCPAKMVLPPSIKVLKLGYCGELKDSIPSCLENLSSLEELSIISCPRIVSIPDEVMRNLKSLKSLSVKDCENLISLGDEEFLKSIKDRFIEDCPKLKKTGGRNPDGRQLSDVPSSSNSRKRKARARK</sequence>
<feature type="compositionally biased region" description="Basic residues" evidence="2">
    <location>
        <begin position="372"/>
        <end position="381"/>
    </location>
</feature>
<dbReference type="InterPro" id="IPR056789">
    <property type="entry name" value="LRR_R13L1-DRL21"/>
</dbReference>
<dbReference type="AlphaFoldDB" id="A0AAD5ZWI5"/>